<dbReference type="KEGG" id="bht:DIC78_00505"/>
<dbReference type="RefSeq" id="WP_127695144.1">
    <property type="nucleotide sequence ID" value="NZ_CP029364.1"/>
</dbReference>
<gene>
    <name evidence="1" type="ORF">MOF03_16050</name>
</gene>
<accession>A0A9Q4ELX7</accession>
<sequence>MKKRTKILLSILATVLIILILMPPLSPVFFNTSSEKGAIRHEIYKMGYPYQSYFTILQKRESDKSSGSLYSLMLFNAWKSETGQTPYLCYSKKVTEDEYKVDCGTAP</sequence>
<proteinExistence type="predicted"/>
<dbReference type="AlphaFoldDB" id="A0A9Q4ELX7"/>
<reference evidence="1" key="1">
    <citation type="submission" date="2022-02" db="EMBL/GenBank/DDBJ databases">
        <title>Crop Bioprotection Bacillus Genome Sequencing.</title>
        <authorList>
            <person name="Dunlap C."/>
        </authorList>
    </citation>
    <scope>NUCLEOTIDE SEQUENCE</scope>
    <source>
        <strain evidence="1">EC49O2N-C10</strain>
    </source>
</reference>
<organism evidence="1 2">
    <name type="scientific">Bacillus halotolerans</name>
    <dbReference type="NCBI Taxonomy" id="260554"/>
    <lineage>
        <taxon>Bacteria</taxon>
        <taxon>Bacillati</taxon>
        <taxon>Bacillota</taxon>
        <taxon>Bacilli</taxon>
        <taxon>Bacillales</taxon>
        <taxon>Bacillaceae</taxon>
        <taxon>Bacillus</taxon>
    </lineage>
</organism>
<dbReference type="Proteomes" id="UP001073053">
    <property type="component" value="Unassembled WGS sequence"/>
</dbReference>
<evidence type="ECO:0000313" key="2">
    <source>
        <dbReference type="Proteomes" id="UP001073053"/>
    </source>
</evidence>
<evidence type="ECO:0000313" key="1">
    <source>
        <dbReference type="EMBL" id="MCY9186147.1"/>
    </source>
</evidence>
<dbReference type="EMBL" id="JALAWA010000010">
    <property type="protein sequence ID" value="MCY9186147.1"/>
    <property type="molecule type" value="Genomic_DNA"/>
</dbReference>
<comment type="caution">
    <text evidence="1">The sequence shown here is derived from an EMBL/GenBank/DDBJ whole genome shotgun (WGS) entry which is preliminary data.</text>
</comment>
<dbReference type="GeneID" id="50133372"/>
<name>A0A9Q4ELX7_9BACI</name>
<protein>
    <submittedName>
        <fullName evidence="1">Uncharacterized protein</fullName>
    </submittedName>
</protein>